<evidence type="ECO:0000256" key="5">
    <source>
        <dbReference type="SAM" id="MobiDB-lite"/>
    </source>
</evidence>
<dbReference type="PANTHER" id="PTHR31442:SF21">
    <property type="entry name" value="TRANSCRIPTION FACTOR BOA-RELATED"/>
    <property type="match status" value="1"/>
</dbReference>
<dbReference type="InterPro" id="IPR044841">
    <property type="entry name" value="LUX/BOA-like"/>
</dbReference>
<dbReference type="GO" id="GO:0003700">
    <property type="term" value="F:DNA-binding transcription factor activity"/>
    <property type="evidence" value="ECO:0007669"/>
    <property type="project" value="InterPro"/>
</dbReference>
<feature type="compositionally biased region" description="Basic and acidic residues" evidence="5">
    <location>
        <begin position="111"/>
        <end position="132"/>
    </location>
</feature>
<dbReference type="InterPro" id="IPR006447">
    <property type="entry name" value="Myb_dom_plants"/>
</dbReference>
<evidence type="ECO:0000256" key="4">
    <source>
        <dbReference type="ARBA" id="ARBA00023242"/>
    </source>
</evidence>
<keyword evidence="4" id="KW-0539">Nucleus</keyword>
<feature type="domain" description="HTH myb-type" evidence="6">
    <location>
        <begin position="145"/>
        <end position="204"/>
    </location>
</feature>
<proteinExistence type="predicted"/>
<protein>
    <recommendedName>
        <fullName evidence="6">HTH myb-type domain-containing protein</fullName>
    </recommendedName>
</protein>
<dbReference type="FunFam" id="1.10.10.60:FF:000007">
    <property type="entry name" value="Two-component response regulator"/>
    <property type="match status" value="1"/>
</dbReference>
<reference evidence="7 8" key="1">
    <citation type="journal article" date="2023" name="Hortic Res">
        <title>Pangenome of water caltrop reveals structural variations and asymmetric subgenome divergence after allopolyploidization.</title>
        <authorList>
            <person name="Zhang X."/>
            <person name="Chen Y."/>
            <person name="Wang L."/>
            <person name="Yuan Y."/>
            <person name="Fang M."/>
            <person name="Shi L."/>
            <person name="Lu R."/>
            <person name="Comes H.P."/>
            <person name="Ma Y."/>
            <person name="Chen Y."/>
            <person name="Huang G."/>
            <person name="Zhou Y."/>
            <person name="Zheng Z."/>
            <person name="Qiu Y."/>
        </authorList>
    </citation>
    <scope>NUCLEOTIDE SEQUENCE [LARGE SCALE GENOMIC DNA]</scope>
    <source>
        <tissue evidence="7">Roots</tissue>
    </source>
</reference>
<keyword evidence="3" id="KW-0804">Transcription</keyword>
<dbReference type="Gene3D" id="1.10.10.60">
    <property type="entry name" value="Homeodomain-like"/>
    <property type="match status" value="1"/>
</dbReference>
<feature type="region of interest" description="Disordered" evidence="5">
    <location>
        <begin position="100"/>
        <end position="151"/>
    </location>
</feature>
<dbReference type="InterPro" id="IPR017930">
    <property type="entry name" value="Myb_dom"/>
</dbReference>
<comment type="subcellular location">
    <subcellularLocation>
        <location evidence="1">Nucleus</location>
    </subcellularLocation>
</comment>
<dbReference type="Proteomes" id="UP001345219">
    <property type="component" value="Chromosome 15"/>
</dbReference>
<dbReference type="NCBIfam" id="TIGR01557">
    <property type="entry name" value="myb_SHAQKYF"/>
    <property type="match status" value="1"/>
</dbReference>
<organism evidence="7 8">
    <name type="scientific">Trapa incisa</name>
    <dbReference type="NCBI Taxonomy" id="236973"/>
    <lineage>
        <taxon>Eukaryota</taxon>
        <taxon>Viridiplantae</taxon>
        <taxon>Streptophyta</taxon>
        <taxon>Embryophyta</taxon>
        <taxon>Tracheophyta</taxon>
        <taxon>Spermatophyta</taxon>
        <taxon>Magnoliopsida</taxon>
        <taxon>eudicotyledons</taxon>
        <taxon>Gunneridae</taxon>
        <taxon>Pentapetalae</taxon>
        <taxon>rosids</taxon>
        <taxon>malvids</taxon>
        <taxon>Myrtales</taxon>
        <taxon>Lythraceae</taxon>
        <taxon>Trapa</taxon>
    </lineage>
</organism>
<dbReference type="PANTHER" id="PTHR31442">
    <property type="entry name" value="HOMEODOMAIN-LIKE SUPERFAMILY PROTEIN-RELATED"/>
    <property type="match status" value="1"/>
</dbReference>
<dbReference type="InterPro" id="IPR001005">
    <property type="entry name" value="SANT/Myb"/>
</dbReference>
<evidence type="ECO:0000313" key="8">
    <source>
        <dbReference type="Proteomes" id="UP001345219"/>
    </source>
</evidence>
<dbReference type="SUPFAM" id="SSF46689">
    <property type="entry name" value="Homeodomain-like"/>
    <property type="match status" value="1"/>
</dbReference>
<evidence type="ECO:0000256" key="1">
    <source>
        <dbReference type="ARBA" id="ARBA00004123"/>
    </source>
</evidence>
<dbReference type="Pfam" id="PF00249">
    <property type="entry name" value="Myb_DNA-binding"/>
    <property type="match status" value="1"/>
</dbReference>
<feature type="compositionally biased region" description="Low complexity" evidence="5">
    <location>
        <begin position="231"/>
        <end position="242"/>
    </location>
</feature>
<keyword evidence="2" id="KW-0805">Transcription regulation</keyword>
<dbReference type="GO" id="GO:0003677">
    <property type="term" value="F:DNA binding"/>
    <property type="evidence" value="ECO:0007669"/>
    <property type="project" value="InterPro"/>
</dbReference>
<name>A0AAN7K3Y1_9MYRT</name>
<evidence type="ECO:0000256" key="2">
    <source>
        <dbReference type="ARBA" id="ARBA00023015"/>
    </source>
</evidence>
<feature type="compositionally biased region" description="Polar residues" evidence="5">
    <location>
        <begin position="209"/>
        <end position="227"/>
    </location>
</feature>
<accession>A0AAN7K3Y1</accession>
<evidence type="ECO:0000313" key="7">
    <source>
        <dbReference type="EMBL" id="KAK4759129.1"/>
    </source>
</evidence>
<dbReference type="GO" id="GO:0005634">
    <property type="term" value="C:nucleus"/>
    <property type="evidence" value="ECO:0007669"/>
    <property type="project" value="UniProtKB-SubCell"/>
</dbReference>
<sequence>MGEEVKMAEHEKGAEDDEDDNAGNHVFEWEIGLPAVDDVAPLSRTLLSPELASAFSITPEPFRTLLDVDRASRSTLASLCGNSAQSQGFSTNKFKSFAENRDTMAVDQEDTDRSEMRKSRRDESHEEADSALRVDSPTDDPSARTPKRPRLVWTPQLHKRFVDVVAHLGIKNAVPKTIMQLMNVEGLTRENVASHLQKYRLYLKRMQGLSTEGPSSSDQLFASTPVPQSLHENGGANGGHENVQVPVPMPMPYGAPTMMPLPVYGIAHNGHMGMQMRNPEGNAFRYHGFELSPYMMQQRDWAGSSRYGSVMPYPHSAAPSEN</sequence>
<evidence type="ECO:0000256" key="3">
    <source>
        <dbReference type="ARBA" id="ARBA00023163"/>
    </source>
</evidence>
<dbReference type="PROSITE" id="PS51294">
    <property type="entry name" value="HTH_MYB"/>
    <property type="match status" value="1"/>
</dbReference>
<keyword evidence="8" id="KW-1185">Reference proteome</keyword>
<feature type="region of interest" description="Disordered" evidence="5">
    <location>
        <begin position="209"/>
        <end position="243"/>
    </location>
</feature>
<feature type="region of interest" description="Disordered" evidence="5">
    <location>
        <begin position="1"/>
        <end position="24"/>
    </location>
</feature>
<dbReference type="AlphaFoldDB" id="A0AAN7K3Y1"/>
<comment type="caution">
    <text evidence="7">The sequence shown here is derived from an EMBL/GenBank/DDBJ whole genome shotgun (WGS) entry which is preliminary data.</text>
</comment>
<feature type="compositionally biased region" description="Basic and acidic residues" evidence="5">
    <location>
        <begin position="1"/>
        <end position="13"/>
    </location>
</feature>
<dbReference type="EMBL" id="JAXIOK010000012">
    <property type="protein sequence ID" value="KAK4759129.1"/>
    <property type="molecule type" value="Genomic_DNA"/>
</dbReference>
<gene>
    <name evidence="7" type="ORF">SAY87_020430</name>
</gene>
<dbReference type="InterPro" id="IPR009057">
    <property type="entry name" value="Homeodomain-like_sf"/>
</dbReference>
<evidence type="ECO:0000259" key="6">
    <source>
        <dbReference type="PROSITE" id="PS51294"/>
    </source>
</evidence>